<comment type="similarity">
    <text evidence="1">Belongs to the peptidase M43B family.</text>
</comment>
<keyword evidence="8" id="KW-1015">Disulfide bond</keyword>
<dbReference type="RefSeq" id="WP_131097362.1">
    <property type="nucleotide sequence ID" value="NZ_CP036455.1"/>
</dbReference>
<evidence type="ECO:0000256" key="8">
    <source>
        <dbReference type="ARBA" id="ARBA00023157"/>
    </source>
</evidence>
<evidence type="ECO:0000256" key="4">
    <source>
        <dbReference type="ARBA" id="ARBA00022729"/>
    </source>
</evidence>
<evidence type="ECO:0000256" key="3">
    <source>
        <dbReference type="ARBA" id="ARBA00022723"/>
    </source>
</evidence>
<evidence type="ECO:0000256" key="7">
    <source>
        <dbReference type="ARBA" id="ARBA00023049"/>
    </source>
</evidence>
<name>A0A4P6PXN4_9ACTN</name>
<feature type="compositionally biased region" description="Low complexity" evidence="9">
    <location>
        <begin position="342"/>
        <end position="353"/>
    </location>
</feature>
<dbReference type="PANTHER" id="PTHR47466:SF1">
    <property type="entry name" value="METALLOPROTEASE MEP1 (AFU_ORTHOLOGUE AFUA_1G07730)-RELATED"/>
    <property type="match status" value="1"/>
</dbReference>
<evidence type="ECO:0000256" key="1">
    <source>
        <dbReference type="ARBA" id="ARBA00008721"/>
    </source>
</evidence>
<keyword evidence="7" id="KW-0482">Metalloprotease</keyword>
<evidence type="ECO:0000259" key="10">
    <source>
        <dbReference type="Pfam" id="PF05572"/>
    </source>
</evidence>
<evidence type="ECO:0000256" key="5">
    <source>
        <dbReference type="ARBA" id="ARBA00022801"/>
    </source>
</evidence>
<dbReference type="CDD" id="cd04275">
    <property type="entry name" value="ZnMc_pappalysin_like"/>
    <property type="match status" value="1"/>
</dbReference>
<keyword evidence="5" id="KW-0378">Hydrolase</keyword>
<dbReference type="Pfam" id="PF05572">
    <property type="entry name" value="Peptidase_M43"/>
    <property type="match status" value="1"/>
</dbReference>
<evidence type="ECO:0000313" key="12">
    <source>
        <dbReference type="Proteomes" id="UP000292235"/>
    </source>
</evidence>
<sequence length="353" mass="36890" precursor="true">MGGETGAALRLWGGLLMGAGALAGVVAASAAEADTTGAARAADDCPPESAQSRIEPRRDEHGHLTAEEAAAYDKELREALRAQQGPDAQESAAEITVPVAVHIIHAEDGTGDVSAETVNEQIAVLNKAFRGGYSGADTRFDFRLEDVTRTADDAWAADFSANESEIKSSLRQGGAETLNLYIAQLGDGILGQATFPQDYSAAPESDGVVVDRNTIPGGGLEGFDLGFTAVHESGHWLGLFHTFQNACTEPGDYVADTPYEAEQSSGCPEGRDTCPARSGDDPVHNFMDYSDDPCLNNFTEGQATRMSEHWTAFRSPEPEPTPTPTPTASPTASPTPTPTASPIPSASAPSPAA</sequence>
<feature type="region of interest" description="Disordered" evidence="9">
    <location>
        <begin position="259"/>
        <end position="279"/>
    </location>
</feature>
<keyword evidence="2" id="KW-0645">Protease</keyword>
<dbReference type="AlphaFoldDB" id="A0A4P6PXN4"/>
<organism evidence="11 12">
    <name type="scientific">Streptomonospora litoralis</name>
    <dbReference type="NCBI Taxonomy" id="2498135"/>
    <lineage>
        <taxon>Bacteria</taxon>
        <taxon>Bacillati</taxon>
        <taxon>Actinomycetota</taxon>
        <taxon>Actinomycetes</taxon>
        <taxon>Streptosporangiales</taxon>
        <taxon>Nocardiopsidaceae</taxon>
        <taxon>Streptomonospora</taxon>
    </lineage>
</organism>
<evidence type="ECO:0000256" key="9">
    <source>
        <dbReference type="SAM" id="MobiDB-lite"/>
    </source>
</evidence>
<dbReference type="OrthoDB" id="6278496at2"/>
<gene>
    <name evidence="11" type="ORF">EKD16_05445</name>
</gene>
<evidence type="ECO:0000256" key="2">
    <source>
        <dbReference type="ARBA" id="ARBA00022670"/>
    </source>
</evidence>
<feature type="region of interest" description="Disordered" evidence="9">
    <location>
        <begin position="308"/>
        <end position="353"/>
    </location>
</feature>
<evidence type="ECO:0000256" key="6">
    <source>
        <dbReference type="ARBA" id="ARBA00022833"/>
    </source>
</evidence>
<reference evidence="11 12" key="1">
    <citation type="submission" date="2019-02" db="EMBL/GenBank/DDBJ databases">
        <authorList>
            <person name="Khodamoradi S."/>
            <person name="Hahnke R.L."/>
            <person name="Kaempfer P."/>
            <person name="Schumann P."/>
            <person name="Rohde M."/>
            <person name="Steinert M."/>
            <person name="Luzhetskyy A."/>
            <person name="Wink J."/>
            <person name="Ruckert C."/>
        </authorList>
    </citation>
    <scope>NUCLEOTIDE SEQUENCE [LARGE SCALE GENOMIC DNA]</scope>
    <source>
        <strain evidence="11 12">M2</strain>
    </source>
</reference>
<keyword evidence="6" id="KW-0862">Zinc</keyword>
<dbReference type="GO" id="GO:0046872">
    <property type="term" value="F:metal ion binding"/>
    <property type="evidence" value="ECO:0007669"/>
    <property type="project" value="UniProtKB-KW"/>
</dbReference>
<feature type="domain" description="Peptidase M43 pregnancy-associated plasma-A" evidence="10">
    <location>
        <begin position="179"/>
        <end position="308"/>
    </location>
</feature>
<protein>
    <submittedName>
        <fullName evidence="11">Pregnancy-associated plasma protein-A</fullName>
    </submittedName>
</protein>
<proteinExistence type="inferred from homology"/>
<feature type="compositionally biased region" description="Pro residues" evidence="9">
    <location>
        <begin position="318"/>
        <end position="341"/>
    </location>
</feature>
<dbReference type="Gene3D" id="3.40.390.10">
    <property type="entry name" value="Collagenase (Catalytic Domain)"/>
    <property type="match status" value="1"/>
</dbReference>
<accession>A0A4P6PXN4</accession>
<dbReference type="SUPFAM" id="SSF55486">
    <property type="entry name" value="Metalloproteases ('zincins'), catalytic domain"/>
    <property type="match status" value="1"/>
</dbReference>
<dbReference type="PANTHER" id="PTHR47466">
    <property type="match status" value="1"/>
</dbReference>
<dbReference type="GO" id="GO:0008237">
    <property type="term" value="F:metallopeptidase activity"/>
    <property type="evidence" value="ECO:0007669"/>
    <property type="project" value="UniProtKB-KW"/>
</dbReference>
<keyword evidence="12" id="KW-1185">Reference proteome</keyword>
<dbReference type="Proteomes" id="UP000292235">
    <property type="component" value="Chromosome"/>
</dbReference>
<dbReference type="EMBL" id="CP036455">
    <property type="protein sequence ID" value="QBI52895.1"/>
    <property type="molecule type" value="Genomic_DNA"/>
</dbReference>
<evidence type="ECO:0000313" key="11">
    <source>
        <dbReference type="EMBL" id="QBI52895.1"/>
    </source>
</evidence>
<dbReference type="KEGG" id="strr:EKD16_05445"/>
<dbReference type="GO" id="GO:0006508">
    <property type="term" value="P:proteolysis"/>
    <property type="evidence" value="ECO:0007669"/>
    <property type="project" value="UniProtKB-KW"/>
</dbReference>
<keyword evidence="3" id="KW-0479">Metal-binding</keyword>
<feature type="compositionally biased region" description="Basic and acidic residues" evidence="9">
    <location>
        <begin position="269"/>
        <end position="279"/>
    </location>
</feature>
<dbReference type="InterPro" id="IPR024079">
    <property type="entry name" value="MetalloPept_cat_dom_sf"/>
</dbReference>
<dbReference type="InterPro" id="IPR008754">
    <property type="entry name" value="Peptidase_M43"/>
</dbReference>
<keyword evidence="4" id="KW-0732">Signal</keyword>
<feature type="region of interest" description="Disordered" evidence="9">
    <location>
        <begin position="36"/>
        <end position="60"/>
    </location>
</feature>